<evidence type="ECO:0008006" key="3">
    <source>
        <dbReference type="Google" id="ProtNLM"/>
    </source>
</evidence>
<dbReference type="EMBL" id="FBWH01000023">
    <property type="protein sequence ID" value="CUX31937.1"/>
    <property type="molecule type" value="Genomic_DNA"/>
</dbReference>
<evidence type="ECO:0000313" key="1">
    <source>
        <dbReference type="EMBL" id="CUX31937.1"/>
    </source>
</evidence>
<reference evidence="1 2" key="1">
    <citation type="submission" date="2016-01" db="EMBL/GenBank/DDBJ databases">
        <authorList>
            <person name="Regsiter A."/>
            <person name="william w."/>
        </authorList>
    </citation>
    <scope>NUCLEOTIDE SEQUENCE [LARGE SCALE GENOMIC DNA]</scope>
    <source>
        <strain evidence="1 2">CFBP 6927</strain>
    </source>
</reference>
<dbReference type="RefSeq" id="WP_080833422.1">
    <property type="nucleotide sequence ID" value="NZ_LT009756.1"/>
</dbReference>
<dbReference type="Proteomes" id="UP000191812">
    <property type="component" value="Unassembled WGS sequence"/>
</dbReference>
<sequence length="65" mass="7294">MAEQIEQSDVIWGAGEIAKAIGTTERATYHMLELGKIPARKIGARWVASRQKLRQHFEGEASEQN</sequence>
<keyword evidence="2" id="KW-1185">Reference proteome</keyword>
<evidence type="ECO:0000313" key="2">
    <source>
        <dbReference type="Proteomes" id="UP000191812"/>
    </source>
</evidence>
<comment type="caution">
    <text evidence="1">The sequence shown here is derived from an EMBL/GenBank/DDBJ whole genome shotgun (WGS) entry which is preliminary data.</text>
</comment>
<proteinExistence type="predicted"/>
<accession>A0ABM9VG35</accession>
<name>A0ABM9VG35_9HYPH</name>
<gene>
    <name evidence="1" type="ORF">AGR13a_Cc30161</name>
</gene>
<organism evidence="1 2">
    <name type="scientific">Agrobacterium genomosp. 13 str. CFBP 6927</name>
    <dbReference type="NCBI Taxonomy" id="1183428"/>
    <lineage>
        <taxon>Bacteria</taxon>
        <taxon>Pseudomonadati</taxon>
        <taxon>Pseudomonadota</taxon>
        <taxon>Alphaproteobacteria</taxon>
        <taxon>Hyphomicrobiales</taxon>
        <taxon>Rhizobiaceae</taxon>
        <taxon>Rhizobium/Agrobacterium group</taxon>
        <taxon>Agrobacterium</taxon>
        <taxon>Agrobacterium tumefaciens complex</taxon>
    </lineage>
</organism>
<protein>
    <recommendedName>
        <fullName evidence="3">Helix-turn-helix domain-containing protein</fullName>
    </recommendedName>
</protein>